<feature type="domain" description="Histidine kinase" evidence="10">
    <location>
        <begin position="209"/>
        <end position="413"/>
    </location>
</feature>
<keyword evidence="9" id="KW-0812">Transmembrane</keyword>
<keyword evidence="4" id="KW-0808">Transferase</keyword>
<dbReference type="GO" id="GO:0000155">
    <property type="term" value="F:phosphorelay sensor kinase activity"/>
    <property type="evidence" value="ECO:0007669"/>
    <property type="project" value="InterPro"/>
</dbReference>
<evidence type="ECO:0000256" key="3">
    <source>
        <dbReference type="ARBA" id="ARBA00022553"/>
    </source>
</evidence>
<evidence type="ECO:0000256" key="4">
    <source>
        <dbReference type="ARBA" id="ARBA00022679"/>
    </source>
</evidence>
<feature type="transmembrane region" description="Helical" evidence="9">
    <location>
        <begin position="69"/>
        <end position="91"/>
    </location>
</feature>
<evidence type="ECO:0000256" key="8">
    <source>
        <dbReference type="ARBA" id="ARBA00023012"/>
    </source>
</evidence>
<keyword evidence="5" id="KW-0547">Nucleotide-binding</keyword>
<dbReference type="AlphaFoldDB" id="A0A4V2NTW3"/>
<keyword evidence="3" id="KW-0597">Phosphoprotein</keyword>
<keyword evidence="7" id="KW-0067">ATP-binding</keyword>
<feature type="transmembrane region" description="Helical" evidence="9">
    <location>
        <begin position="103"/>
        <end position="121"/>
    </location>
</feature>
<feature type="transmembrane region" description="Helical" evidence="9">
    <location>
        <begin position="39"/>
        <end position="57"/>
    </location>
</feature>
<evidence type="ECO:0000313" key="11">
    <source>
        <dbReference type="EMBL" id="TCJ01919.1"/>
    </source>
</evidence>
<dbReference type="InterPro" id="IPR004358">
    <property type="entry name" value="Sig_transdc_His_kin-like_C"/>
</dbReference>
<organism evidence="11 12">
    <name type="scientific">Cytobacillus praedii</name>
    <dbReference type="NCBI Taxonomy" id="1742358"/>
    <lineage>
        <taxon>Bacteria</taxon>
        <taxon>Bacillati</taxon>
        <taxon>Bacillota</taxon>
        <taxon>Bacilli</taxon>
        <taxon>Bacillales</taxon>
        <taxon>Bacillaceae</taxon>
        <taxon>Cytobacillus</taxon>
    </lineage>
</organism>
<dbReference type="SUPFAM" id="SSF47384">
    <property type="entry name" value="Homodimeric domain of signal transducing histidine kinase"/>
    <property type="match status" value="1"/>
</dbReference>
<evidence type="ECO:0000256" key="9">
    <source>
        <dbReference type="SAM" id="Phobius"/>
    </source>
</evidence>
<gene>
    <name evidence="11" type="ORF">E0Y62_21930</name>
</gene>
<keyword evidence="8" id="KW-0902">Two-component regulatory system</keyword>
<dbReference type="STRING" id="1742358.GCA_001439605_02415"/>
<dbReference type="Pfam" id="PF00512">
    <property type="entry name" value="HisKA"/>
    <property type="match status" value="1"/>
</dbReference>
<dbReference type="Gene3D" id="3.30.565.10">
    <property type="entry name" value="Histidine kinase-like ATPase, C-terminal domain"/>
    <property type="match status" value="1"/>
</dbReference>
<sequence>MVLLKYFVAELIFHFFIMMMIPFVNIILSRYKKEIKTRIIFLITILFSLLLSMSFPVRVAEGIAFDLKFIPIFIAFFYIGPLGGGLAIGALLGVNILGELKEFLLLLLNYLLIIPLFGSVYNYYQRTNPWRKLFIGVAFYILITGTRIIALVQSGQSDDFLYLFSFSLLSILTLAIIIYLIEMNKLQLAMLEQLQNADKLNAVSQLAASVAHEIRNPMTTIRGFLQIMKDETNLTSKQGMFISVSLDELDRTQKIIGDFLSLARPVNHFCEPIPLSQTLTDVAEFMHPFAVMSNVNLITNIEEKLIINGNINECKQLLINLIKNGIEAMPSGGNLELFAYKENGHVRISIIDEGIGIDPIQIKQLGQPYYSTKTKGTGLGLMICFDIIKRMNGDYQISSKEKEGTTFQMIFPL</sequence>
<evidence type="ECO:0000256" key="2">
    <source>
        <dbReference type="ARBA" id="ARBA00012438"/>
    </source>
</evidence>
<accession>A0A4V2NTW3</accession>
<keyword evidence="12" id="KW-1185">Reference proteome</keyword>
<evidence type="ECO:0000313" key="12">
    <source>
        <dbReference type="Proteomes" id="UP000293846"/>
    </source>
</evidence>
<feature type="transmembrane region" description="Helical" evidence="9">
    <location>
        <begin position="160"/>
        <end position="181"/>
    </location>
</feature>
<dbReference type="Gene3D" id="1.10.287.130">
    <property type="match status" value="1"/>
</dbReference>
<feature type="transmembrane region" description="Helical" evidence="9">
    <location>
        <begin position="133"/>
        <end position="153"/>
    </location>
</feature>
<dbReference type="InterPro" id="IPR036097">
    <property type="entry name" value="HisK_dim/P_sf"/>
</dbReference>
<dbReference type="SUPFAM" id="SSF55874">
    <property type="entry name" value="ATPase domain of HSP90 chaperone/DNA topoisomerase II/histidine kinase"/>
    <property type="match status" value="1"/>
</dbReference>
<dbReference type="InterPro" id="IPR005467">
    <property type="entry name" value="His_kinase_dom"/>
</dbReference>
<evidence type="ECO:0000259" key="10">
    <source>
        <dbReference type="PROSITE" id="PS50109"/>
    </source>
</evidence>
<dbReference type="PANTHER" id="PTHR43065:SF46">
    <property type="entry name" value="C4-DICARBOXYLATE TRANSPORT SENSOR PROTEIN DCTB"/>
    <property type="match status" value="1"/>
</dbReference>
<dbReference type="OrthoDB" id="9815750at2"/>
<dbReference type="PROSITE" id="PS50109">
    <property type="entry name" value="HIS_KIN"/>
    <property type="match status" value="1"/>
</dbReference>
<dbReference type="EC" id="2.7.13.3" evidence="2"/>
<keyword evidence="6 11" id="KW-0418">Kinase</keyword>
<dbReference type="InterPro" id="IPR003594">
    <property type="entry name" value="HATPase_dom"/>
</dbReference>
<reference evidence="11 12" key="1">
    <citation type="submission" date="2019-03" db="EMBL/GenBank/DDBJ databases">
        <authorList>
            <person name="Jensen L."/>
            <person name="Storgaard J."/>
            <person name="Sulaj E."/>
            <person name="Schramm A."/>
            <person name="Marshall I.P.G."/>
        </authorList>
    </citation>
    <scope>NUCLEOTIDE SEQUENCE [LARGE SCALE GENOMIC DNA]</scope>
    <source>
        <strain evidence="11 12">2017H2G3</strain>
    </source>
</reference>
<dbReference type="InterPro" id="IPR036890">
    <property type="entry name" value="HATPase_C_sf"/>
</dbReference>
<evidence type="ECO:0000256" key="1">
    <source>
        <dbReference type="ARBA" id="ARBA00000085"/>
    </source>
</evidence>
<feature type="transmembrane region" description="Helical" evidence="9">
    <location>
        <begin position="6"/>
        <end position="27"/>
    </location>
</feature>
<name>A0A4V2NTW3_9BACI</name>
<evidence type="ECO:0000256" key="6">
    <source>
        <dbReference type="ARBA" id="ARBA00022777"/>
    </source>
</evidence>
<evidence type="ECO:0000256" key="7">
    <source>
        <dbReference type="ARBA" id="ARBA00022840"/>
    </source>
</evidence>
<dbReference type="PRINTS" id="PR00344">
    <property type="entry name" value="BCTRLSENSOR"/>
</dbReference>
<dbReference type="PANTHER" id="PTHR43065">
    <property type="entry name" value="SENSOR HISTIDINE KINASE"/>
    <property type="match status" value="1"/>
</dbReference>
<evidence type="ECO:0000256" key="5">
    <source>
        <dbReference type="ARBA" id="ARBA00022741"/>
    </source>
</evidence>
<keyword evidence="9" id="KW-0472">Membrane</keyword>
<dbReference type="SMART" id="SM00388">
    <property type="entry name" value="HisKA"/>
    <property type="match status" value="1"/>
</dbReference>
<dbReference type="GO" id="GO:0005524">
    <property type="term" value="F:ATP binding"/>
    <property type="evidence" value="ECO:0007669"/>
    <property type="project" value="UniProtKB-KW"/>
</dbReference>
<dbReference type="EMBL" id="SJTH01000046">
    <property type="protein sequence ID" value="TCJ01919.1"/>
    <property type="molecule type" value="Genomic_DNA"/>
</dbReference>
<dbReference type="InterPro" id="IPR003661">
    <property type="entry name" value="HisK_dim/P_dom"/>
</dbReference>
<protein>
    <recommendedName>
        <fullName evidence="2">histidine kinase</fullName>
        <ecNumber evidence="2">2.7.13.3</ecNumber>
    </recommendedName>
</protein>
<proteinExistence type="predicted"/>
<dbReference type="CDD" id="cd00082">
    <property type="entry name" value="HisKA"/>
    <property type="match status" value="1"/>
</dbReference>
<dbReference type="Pfam" id="PF02518">
    <property type="entry name" value="HATPase_c"/>
    <property type="match status" value="1"/>
</dbReference>
<dbReference type="Proteomes" id="UP000293846">
    <property type="component" value="Unassembled WGS sequence"/>
</dbReference>
<keyword evidence="9" id="KW-1133">Transmembrane helix</keyword>
<comment type="catalytic activity">
    <reaction evidence="1">
        <text>ATP + protein L-histidine = ADP + protein N-phospho-L-histidine.</text>
        <dbReference type="EC" id="2.7.13.3"/>
    </reaction>
</comment>
<dbReference type="SMART" id="SM00387">
    <property type="entry name" value="HATPase_c"/>
    <property type="match status" value="1"/>
</dbReference>
<comment type="caution">
    <text evidence="11">The sequence shown here is derived from an EMBL/GenBank/DDBJ whole genome shotgun (WGS) entry which is preliminary data.</text>
</comment>